<reference evidence="5 6" key="1">
    <citation type="journal article" date="2016" name="Genome Biol. Evol.">
        <title>Divergent and convergent evolution of fungal pathogenicity.</title>
        <authorList>
            <person name="Shang Y."/>
            <person name="Xiao G."/>
            <person name="Zheng P."/>
            <person name="Cen K."/>
            <person name="Zhan S."/>
            <person name="Wang C."/>
        </authorList>
    </citation>
    <scope>NUCLEOTIDE SEQUENCE [LARGE SCALE GENOMIC DNA]</scope>
    <source>
        <strain evidence="5 6">RCEF 2490</strain>
    </source>
</reference>
<dbReference type="CDD" id="cd04469">
    <property type="entry name" value="S1_Hex1"/>
    <property type="match status" value="1"/>
</dbReference>
<evidence type="ECO:0000256" key="1">
    <source>
        <dbReference type="ARBA" id="ARBA00004431"/>
    </source>
</evidence>
<feature type="region of interest" description="Disordered" evidence="3">
    <location>
        <begin position="1"/>
        <end position="30"/>
    </location>
</feature>
<sequence>MLRPRPSPYPPAFRIPAKSNGSVETGKKPQLQRIRDALGPRRLSRKLAEVRGEPIKRSTAWTSVVPGAEACPKVANLDFEARVPVPFSIFPSTYRDSQSQTTTQTHEEVDIKLPHKQEPAGRQDQYSSHTAHVHLPPRGEHRYSQEEVRITEDHRRRPGFHHEQSIKEDFRPGHSEYSESHIETDAHVKPFTSAIDVAEREYRERFRPAYHTTVDAPSRPQYHTSEDVCVNEFTVEERPHLQPAYQEEVKITETVEPARFTRAEQKANMGYYDEDGHYHSFRQGIHKLADKIVHPRHHHHDHVDVDIKEDVRITETRPRASGGGSYVPNTVTIPCHHIRLGDYLMLQGRPCQVIRISTSSATGQYRYLGVDLFTKQLHEESSFVSNPAPSVIVQTMLGPVFKQYRVLDMHNGQIVAMTETGDVKQSLPVIDQSNLWSRLAGAFESGRGSVRALVLNDNGRELAVDMKVIHGSRL</sequence>
<name>A0A166PUE9_9HYPO</name>
<dbReference type="GO" id="GO:0140266">
    <property type="term" value="C:Woronin body"/>
    <property type="evidence" value="ECO:0007669"/>
    <property type="project" value="UniProtKB-ARBA"/>
</dbReference>
<feature type="compositionally biased region" description="Pro residues" evidence="3">
    <location>
        <begin position="1"/>
        <end position="13"/>
    </location>
</feature>
<dbReference type="Gene3D" id="2.40.50.140">
    <property type="entry name" value="Nucleic acid-binding proteins"/>
    <property type="match status" value="1"/>
</dbReference>
<proteinExistence type="inferred from homology"/>
<evidence type="ECO:0000313" key="6">
    <source>
        <dbReference type="Proteomes" id="UP000078544"/>
    </source>
</evidence>
<dbReference type="STRING" id="1081109.A0A166PUE9"/>
<dbReference type="GO" id="GO:0003746">
    <property type="term" value="F:translation elongation factor activity"/>
    <property type="evidence" value="ECO:0007669"/>
    <property type="project" value="InterPro"/>
</dbReference>
<dbReference type="Pfam" id="PF21485">
    <property type="entry name" value="IF5A-like_N"/>
    <property type="match status" value="1"/>
</dbReference>
<protein>
    <submittedName>
        <fullName evidence="5">Woronin body major protein</fullName>
    </submittedName>
</protein>
<dbReference type="InterPro" id="IPR001884">
    <property type="entry name" value="IF5A-like"/>
</dbReference>
<dbReference type="FunFam" id="2.30.30.30:FF:000033">
    <property type="entry name" value="Woronin body major protein HEX1"/>
    <property type="match status" value="1"/>
</dbReference>
<evidence type="ECO:0000259" key="4">
    <source>
        <dbReference type="Pfam" id="PF21485"/>
    </source>
</evidence>
<dbReference type="InterPro" id="IPR012340">
    <property type="entry name" value="NA-bd_OB-fold"/>
</dbReference>
<dbReference type="AlphaFoldDB" id="A0A166PUE9"/>
<accession>A0A166PUE9</accession>
<dbReference type="GO" id="GO:0045901">
    <property type="term" value="P:positive regulation of translational elongation"/>
    <property type="evidence" value="ECO:0007669"/>
    <property type="project" value="InterPro"/>
</dbReference>
<dbReference type="GO" id="GO:0030428">
    <property type="term" value="C:cell septum"/>
    <property type="evidence" value="ECO:0007669"/>
    <property type="project" value="UniProtKB-SubCell"/>
</dbReference>
<dbReference type="SUPFAM" id="SSF50249">
    <property type="entry name" value="Nucleic acid-binding proteins"/>
    <property type="match status" value="1"/>
</dbReference>
<dbReference type="InterPro" id="IPR048670">
    <property type="entry name" value="IF5A-like_N"/>
</dbReference>
<feature type="domain" description="Translation initiation factor 5A-like N-terminal" evidence="4">
    <location>
        <begin position="329"/>
        <end position="380"/>
    </location>
</feature>
<evidence type="ECO:0000256" key="2">
    <source>
        <dbReference type="ARBA" id="ARBA00061629"/>
    </source>
</evidence>
<dbReference type="InterPro" id="IPR008991">
    <property type="entry name" value="Translation_prot_SH3-like_sf"/>
</dbReference>
<organism evidence="5 6">
    <name type="scientific">Moelleriella libera RCEF 2490</name>
    <dbReference type="NCBI Taxonomy" id="1081109"/>
    <lineage>
        <taxon>Eukaryota</taxon>
        <taxon>Fungi</taxon>
        <taxon>Dikarya</taxon>
        <taxon>Ascomycota</taxon>
        <taxon>Pezizomycotina</taxon>
        <taxon>Sordariomycetes</taxon>
        <taxon>Hypocreomycetidae</taxon>
        <taxon>Hypocreales</taxon>
        <taxon>Clavicipitaceae</taxon>
        <taxon>Moelleriella</taxon>
    </lineage>
</organism>
<keyword evidence="6" id="KW-1185">Reference proteome</keyword>
<dbReference type="SUPFAM" id="SSF50104">
    <property type="entry name" value="Translation proteins SH3-like domain"/>
    <property type="match status" value="1"/>
</dbReference>
<dbReference type="InterPro" id="IPR014722">
    <property type="entry name" value="Rib_uL2_dom2"/>
</dbReference>
<comment type="similarity">
    <text evidence="2">Belongs to the eIF-5A family. Hex1 subfamily.</text>
</comment>
<dbReference type="Gene3D" id="2.30.30.30">
    <property type="match status" value="1"/>
</dbReference>
<evidence type="ECO:0000256" key="3">
    <source>
        <dbReference type="SAM" id="MobiDB-lite"/>
    </source>
</evidence>
<dbReference type="InterPro" id="IPR037318">
    <property type="entry name" value="Hex1_S1"/>
</dbReference>
<dbReference type="EMBL" id="AZGY01000004">
    <property type="protein sequence ID" value="KZZ99120.1"/>
    <property type="molecule type" value="Genomic_DNA"/>
</dbReference>
<gene>
    <name evidence="5" type="ORF">AAL_02671</name>
</gene>
<dbReference type="Proteomes" id="UP000078544">
    <property type="component" value="Unassembled WGS sequence"/>
</dbReference>
<comment type="subcellular location">
    <subcellularLocation>
        <location evidence="1">Cell septum</location>
    </subcellularLocation>
</comment>
<comment type="caution">
    <text evidence="5">The sequence shown here is derived from an EMBL/GenBank/DDBJ whole genome shotgun (WGS) entry which is preliminary data.</text>
</comment>
<dbReference type="GO" id="GO:0003723">
    <property type="term" value="F:RNA binding"/>
    <property type="evidence" value="ECO:0007669"/>
    <property type="project" value="InterPro"/>
</dbReference>
<dbReference type="OrthoDB" id="9975114at2759"/>
<dbReference type="GO" id="GO:0043022">
    <property type="term" value="F:ribosome binding"/>
    <property type="evidence" value="ECO:0007669"/>
    <property type="project" value="InterPro"/>
</dbReference>
<dbReference type="PANTHER" id="PTHR11673">
    <property type="entry name" value="TRANSLATION INITIATION FACTOR 5A FAMILY MEMBER"/>
    <property type="match status" value="1"/>
</dbReference>
<evidence type="ECO:0000313" key="5">
    <source>
        <dbReference type="EMBL" id="KZZ99120.1"/>
    </source>
</evidence>